<organism evidence="3 4">
    <name type="scientific">Arthrobacter alpinus</name>
    <dbReference type="NCBI Taxonomy" id="656366"/>
    <lineage>
        <taxon>Bacteria</taxon>
        <taxon>Bacillati</taxon>
        <taxon>Actinomycetota</taxon>
        <taxon>Actinomycetes</taxon>
        <taxon>Micrococcales</taxon>
        <taxon>Micrococcaceae</taxon>
        <taxon>Arthrobacter</taxon>
    </lineage>
</organism>
<dbReference type="RefSeq" id="WP_062287249.1">
    <property type="nucleotide sequence ID" value="NZ_CP013200.1"/>
</dbReference>
<name>A0A0S2LY08_9MICC</name>
<feature type="transmembrane region" description="Helical" evidence="1">
    <location>
        <begin position="59"/>
        <end position="77"/>
    </location>
</feature>
<keyword evidence="2" id="KW-0732">Signal</keyword>
<keyword evidence="1" id="KW-0812">Transmembrane</keyword>
<dbReference type="Pfam" id="PF13630">
    <property type="entry name" value="SdpI"/>
    <property type="match status" value="1"/>
</dbReference>
<keyword evidence="1" id="KW-1133">Transmembrane helix</keyword>
<dbReference type="Proteomes" id="UP000059574">
    <property type="component" value="Chromosome"/>
</dbReference>
<reference evidence="3 4" key="2">
    <citation type="journal article" date="2016" name="J. Biotechnol.">
        <title>Complete genome sequence of Arthrobacter alpinus ERGS4:06, a yellow pigmented bacterium tolerant to cold and radiations isolated from Sikkim Himalaya.</title>
        <authorList>
            <person name="Kumar R."/>
            <person name="Singh D."/>
            <person name="Swarnkar M.K."/>
            <person name="Singh A.K."/>
            <person name="Kumar S."/>
        </authorList>
    </citation>
    <scope>NUCLEOTIDE SEQUENCE [LARGE SCALE GENOMIC DNA]</scope>
    <source>
        <strain evidence="3 4">ERGS4:06</strain>
    </source>
</reference>
<sequence>MLIFSLLLLAVCSLGMAALTHACALGKIRVNPLVGIRTSKTMVGDVSWRAGHAAAVQPMWVSGIAAAAISLAGLLFLDAPGTQMVMVVLACALLVMAIVYGTKLANVAAVEALIVEKPRRGSNR</sequence>
<evidence type="ECO:0000256" key="1">
    <source>
        <dbReference type="SAM" id="Phobius"/>
    </source>
</evidence>
<dbReference type="EMBL" id="CP013200">
    <property type="protein sequence ID" value="ALO66442.1"/>
    <property type="molecule type" value="Genomic_DNA"/>
</dbReference>
<gene>
    <name evidence="3" type="ORF">AS189_07970</name>
</gene>
<feature type="transmembrane region" description="Helical" evidence="1">
    <location>
        <begin position="84"/>
        <end position="102"/>
    </location>
</feature>
<evidence type="ECO:0000256" key="2">
    <source>
        <dbReference type="SAM" id="SignalP"/>
    </source>
</evidence>
<feature type="chain" id="PRO_5039584851" description="SdpI/YhfL protein family protein" evidence="2">
    <location>
        <begin position="18"/>
        <end position="124"/>
    </location>
</feature>
<protein>
    <recommendedName>
        <fullName evidence="5">SdpI/YhfL protein family protein</fullName>
    </recommendedName>
</protein>
<accession>A0A0S2LY08</accession>
<evidence type="ECO:0000313" key="3">
    <source>
        <dbReference type="EMBL" id="ALO66442.1"/>
    </source>
</evidence>
<reference evidence="4" key="1">
    <citation type="submission" date="2015-11" db="EMBL/GenBank/DDBJ databases">
        <authorList>
            <person name="Kumar R."/>
            <person name="Singh D."/>
            <person name="Swarnkar M.K."/>
            <person name="Singh A.K."/>
            <person name="Kumar S."/>
        </authorList>
    </citation>
    <scope>NUCLEOTIDE SEQUENCE [LARGE SCALE GENOMIC DNA]</scope>
    <source>
        <strain evidence="4">ERGS4:06</strain>
    </source>
</reference>
<dbReference type="OrthoDB" id="4949267at2"/>
<evidence type="ECO:0008006" key="5">
    <source>
        <dbReference type="Google" id="ProtNLM"/>
    </source>
</evidence>
<feature type="signal peptide" evidence="2">
    <location>
        <begin position="1"/>
        <end position="17"/>
    </location>
</feature>
<proteinExistence type="predicted"/>
<evidence type="ECO:0000313" key="4">
    <source>
        <dbReference type="Proteomes" id="UP000059574"/>
    </source>
</evidence>
<dbReference type="AlphaFoldDB" id="A0A0S2LY08"/>
<dbReference type="InterPro" id="IPR025962">
    <property type="entry name" value="SdpI/YhfL"/>
</dbReference>
<keyword evidence="1" id="KW-0472">Membrane</keyword>